<sequence>MTSQDRQWTSGEALADLQVLIETPRETLDVELKEWLDLTTDNVGKATLAKEILALANHGGGWLIVGASERSDGWVPSGQCPYDIGGYSADAINAIVSKYADPNFEVATHHLTDRAGNPYVVIDVPGGHRVPVRARAAGPTGHALRDNVYYTRRPGPQSAPIADAADWDAVISRCMRAQRETLADMFREIARTMGGPQALREALAPGPAEMGPQERLTELETFAIHRLTELVAEVDGPMNESRFRYGVYSCGYAIENASEPQALTVLKRILHEVEGHESGWPMWMVPDGRMPERVTVVDGMLECFLNDDQVFDDGAHSDYWLAHPAGRLMLLRGYQDDSKIEGELPPGELLDITIPIFRAGELALHAHRLGAHLADAGAQVHLRMTWRGLHGRKLSTWASGRRMIGPFYTSMQDEATGLVAVAYDAIPNTLPEIAQALVGPLYAAFDFEPDPIIYSQEIAGVLRRG</sequence>
<evidence type="ECO:0000259" key="1">
    <source>
        <dbReference type="Pfam" id="PF04326"/>
    </source>
</evidence>
<keyword evidence="2" id="KW-0547">Nucleotide-binding</keyword>
<dbReference type="GO" id="GO:0005524">
    <property type="term" value="F:ATP binding"/>
    <property type="evidence" value="ECO:0007669"/>
    <property type="project" value="UniProtKB-KW"/>
</dbReference>
<comment type="caution">
    <text evidence="2">The sequence shown here is derived from an EMBL/GenBank/DDBJ whole genome shotgun (WGS) entry which is preliminary data.</text>
</comment>
<dbReference type="Gene3D" id="3.30.950.30">
    <property type="entry name" value="Schlafen, AAA domain"/>
    <property type="match status" value="1"/>
</dbReference>
<proteinExistence type="predicted"/>
<accession>A0A9X3NG64</accession>
<dbReference type="InterPro" id="IPR007421">
    <property type="entry name" value="Schlafen_AlbA_2_dom"/>
</dbReference>
<dbReference type="Proteomes" id="UP001147653">
    <property type="component" value="Unassembled WGS sequence"/>
</dbReference>
<dbReference type="RefSeq" id="WP_270028768.1">
    <property type="nucleotide sequence ID" value="NZ_JAPDDP010000073.1"/>
</dbReference>
<keyword evidence="2" id="KW-0067">ATP-binding</keyword>
<evidence type="ECO:0000313" key="2">
    <source>
        <dbReference type="EMBL" id="MDA0184320.1"/>
    </source>
</evidence>
<dbReference type="AlphaFoldDB" id="A0A9X3NG64"/>
<name>A0A9X3NG64_9ACTN</name>
<protein>
    <submittedName>
        <fullName evidence="2">ATP-binding protein</fullName>
    </submittedName>
</protein>
<gene>
    <name evidence="2" type="ORF">OJ997_28705</name>
</gene>
<reference evidence="2" key="1">
    <citation type="submission" date="2022-10" db="EMBL/GenBank/DDBJ databases">
        <title>The WGS of Solirubrobacter phytolaccae KCTC 29190.</title>
        <authorList>
            <person name="Jiang Z."/>
        </authorList>
    </citation>
    <scope>NUCLEOTIDE SEQUENCE</scope>
    <source>
        <strain evidence="2">KCTC 29190</strain>
    </source>
</reference>
<organism evidence="2 3">
    <name type="scientific">Solirubrobacter phytolaccae</name>
    <dbReference type="NCBI Taxonomy" id="1404360"/>
    <lineage>
        <taxon>Bacteria</taxon>
        <taxon>Bacillati</taxon>
        <taxon>Actinomycetota</taxon>
        <taxon>Thermoleophilia</taxon>
        <taxon>Solirubrobacterales</taxon>
        <taxon>Solirubrobacteraceae</taxon>
        <taxon>Solirubrobacter</taxon>
    </lineage>
</organism>
<dbReference type="EMBL" id="JAPDDP010000073">
    <property type="protein sequence ID" value="MDA0184320.1"/>
    <property type="molecule type" value="Genomic_DNA"/>
</dbReference>
<keyword evidence="3" id="KW-1185">Reference proteome</keyword>
<dbReference type="Pfam" id="PF04326">
    <property type="entry name" value="SLFN_AlbA_2"/>
    <property type="match status" value="1"/>
</dbReference>
<feature type="domain" description="Schlafen AlbA-2" evidence="1">
    <location>
        <begin position="26"/>
        <end position="152"/>
    </location>
</feature>
<dbReference type="InterPro" id="IPR038461">
    <property type="entry name" value="Schlafen_AlbA_2_dom_sf"/>
</dbReference>
<evidence type="ECO:0000313" key="3">
    <source>
        <dbReference type="Proteomes" id="UP001147653"/>
    </source>
</evidence>